<dbReference type="SUPFAM" id="SSF49313">
    <property type="entry name" value="Cadherin-like"/>
    <property type="match status" value="1"/>
</dbReference>
<feature type="chain" id="PRO_5042443121" evidence="1">
    <location>
        <begin position="20"/>
        <end position="135"/>
    </location>
</feature>
<evidence type="ECO:0000313" key="3">
    <source>
        <dbReference type="EMBL" id="MCX8998707.1"/>
    </source>
</evidence>
<evidence type="ECO:0000256" key="1">
    <source>
        <dbReference type="SAM" id="SignalP"/>
    </source>
</evidence>
<reference evidence="2" key="1">
    <citation type="submission" date="2022-07" db="EMBL/GenBank/DDBJ databases">
        <title>Ectorhizobium quercum gen.nov., sp. nov.</title>
        <authorList>
            <person name="Ma T."/>
            <person name="Li Y."/>
        </authorList>
    </citation>
    <scope>NUCLEOTIDE SEQUENCE</scope>
    <source>
        <strain evidence="2">BDR2-2</strain>
    </source>
</reference>
<comment type="caution">
    <text evidence="2">The sequence shown here is derived from an EMBL/GenBank/DDBJ whole genome shotgun (WGS) entry which is preliminary data.</text>
</comment>
<dbReference type="Gene3D" id="2.60.40.10">
    <property type="entry name" value="Immunoglobulins"/>
    <property type="match status" value="1"/>
</dbReference>
<dbReference type="Proteomes" id="UP001208771">
    <property type="component" value="Unassembled WGS sequence"/>
</dbReference>
<dbReference type="GO" id="GO:0005509">
    <property type="term" value="F:calcium ion binding"/>
    <property type="evidence" value="ECO:0007669"/>
    <property type="project" value="InterPro"/>
</dbReference>
<protein>
    <submittedName>
        <fullName evidence="2">Ig domain-containing protein</fullName>
    </submittedName>
</protein>
<evidence type="ECO:0000313" key="4">
    <source>
        <dbReference type="Proteomes" id="UP001208771"/>
    </source>
</evidence>
<keyword evidence="4" id="KW-1185">Reference proteome</keyword>
<organism evidence="2 4">
    <name type="scientific">Ectorhizobium quercum</name>
    <dbReference type="NCBI Taxonomy" id="2965071"/>
    <lineage>
        <taxon>Bacteria</taxon>
        <taxon>Pseudomonadati</taxon>
        <taxon>Pseudomonadota</taxon>
        <taxon>Alphaproteobacteria</taxon>
        <taxon>Hyphomicrobiales</taxon>
        <taxon>Rhizobiaceae</taxon>
        <taxon>Ectorhizobium</taxon>
    </lineage>
</organism>
<sequence length="135" mass="13814">MIRAFLMLLSLGVAVPVHADTISSALTWGGKSDAAHWSAFVPPPASFTVSIAGEASVTAGAALDLRLVVNPIVTGRQPPSVTYLLFGRLPDGAIFDATTGRIGGRVLETGSHRVWVSATDSTGATVSAGITIVVT</sequence>
<accession>A0AAE3MY82</accession>
<dbReference type="EMBL" id="JANFPI010000005">
    <property type="protein sequence ID" value="MCX8998707.1"/>
    <property type="molecule type" value="Genomic_DNA"/>
</dbReference>
<dbReference type="GO" id="GO:0016020">
    <property type="term" value="C:membrane"/>
    <property type="evidence" value="ECO:0007669"/>
    <property type="project" value="InterPro"/>
</dbReference>
<dbReference type="InterPro" id="IPR013783">
    <property type="entry name" value="Ig-like_fold"/>
</dbReference>
<evidence type="ECO:0000313" key="2">
    <source>
        <dbReference type="EMBL" id="MCX8996254.1"/>
    </source>
</evidence>
<dbReference type="EMBL" id="JANFPI010000001">
    <property type="protein sequence ID" value="MCX8996254.1"/>
    <property type="molecule type" value="Genomic_DNA"/>
</dbReference>
<dbReference type="Pfam" id="PF05345">
    <property type="entry name" value="He_PIG"/>
    <property type="match status" value="1"/>
</dbReference>
<dbReference type="RefSeq" id="WP_306410000.1">
    <property type="nucleotide sequence ID" value="NZ_JANFPI010000001.1"/>
</dbReference>
<gene>
    <name evidence="2" type="ORF">NOF55_03965</name>
    <name evidence="3" type="ORF">NOF55_16460</name>
</gene>
<dbReference type="AlphaFoldDB" id="A0AAE3MY82"/>
<name>A0AAE3MY82_9HYPH</name>
<feature type="signal peptide" evidence="1">
    <location>
        <begin position="1"/>
        <end position="19"/>
    </location>
</feature>
<proteinExistence type="predicted"/>
<keyword evidence="1" id="KW-0732">Signal</keyword>
<dbReference type="InterPro" id="IPR015919">
    <property type="entry name" value="Cadherin-like_sf"/>
</dbReference>